<comment type="caution">
    <text evidence="2">The sequence shown here is derived from an EMBL/GenBank/DDBJ whole genome shotgun (WGS) entry which is preliminary data.</text>
</comment>
<feature type="transmembrane region" description="Helical" evidence="1">
    <location>
        <begin position="57"/>
        <end position="79"/>
    </location>
</feature>
<dbReference type="AlphaFoldDB" id="A0A426TGS6"/>
<proteinExistence type="predicted"/>
<evidence type="ECO:0000313" key="2">
    <source>
        <dbReference type="EMBL" id="RRR54236.1"/>
    </source>
</evidence>
<reference evidence="2 3" key="2">
    <citation type="submission" date="2018-12" db="EMBL/GenBank/DDBJ databases">
        <title>Whole-genome sequences of fifteen clinical Streptococcus suis strains isolated from pigs between 2006 and 2018.</title>
        <authorList>
            <person name="Stevens M.J.A."/>
            <person name="Cernela N."/>
            <person name="Spoerry Serrano N."/>
            <person name="Schmitt S."/>
            <person name="Schrenzel J."/>
            <person name="Stephan R."/>
        </authorList>
    </citation>
    <scope>NUCLEOTIDE SEQUENCE [LARGE SCALE GENOMIC DNA]</scope>
    <source>
        <strain evidence="2 3">PP422</strain>
    </source>
</reference>
<sequence length="191" mass="20962">MSKVKKILTASLLLLVLLFLLLTSLKFAGGGHLPAELVAWIPQWPVHQVVAPFLNPLAFWGLIGLAILTAILLLVVLFYPKRYAEINLIQENGGSLLMKKSAIESYVAILAEESGYMKSASATVIPYKKRLKVKLAGDFAKAGSLGEQTSLLEKSIQHGLRQFFGMEQPINFTVLVKDVASSKQSRPSRVE</sequence>
<name>A0A426TGS6_STRSU</name>
<dbReference type="EMBL" id="RSDO01000004">
    <property type="protein sequence ID" value="RRR54236.1"/>
    <property type="molecule type" value="Genomic_DNA"/>
</dbReference>
<organism evidence="2 3">
    <name type="scientific">Streptococcus suis</name>
    <dbReference type="NCBI Taxonomy" id="1307"/>
    <lineage>
        <taxon>Bacteria</taxon>
        <taxon>Bacillati</taxon>
        <taxon>Bacillota</taxon>
        <taxon>Bacilli</taxon>
        <taxon>Lactobacillales</taxon>
        <taxon>Streptococcaceae</taxon>
        <taxon>Streptococcus</taxon>
    </lineage>
</organism>
<keyword evidence="1" id="KW-0472">Membrane</keyword>
<accession>A0A426TGS6</accession>
<protein>
    <submittedName>
        <fullName evidence="2">Alkaline shock response membrane anchor protein AmaP</fullName>
    </submittedName>
</protein>
<keyword evidence="1" id="KW-1133">Transmembrane helix</keyword>
<evidence type="ECO:0000313" key="3">
    <source>
        <dbReference type="Proteomes" id="UP000274117"/>
    </source>
</evidence>
<gene>
    <name evidence="2" type="primary">amaP</name>
    <name evidence="2" type="ORF">EI998_02865</name>
</gene>
<dbReference type="Proteomes" id="UP000274117">
    <property type="component" value="Unassembled WGS sequence"/>
</dbReference>
<reference evidence="2 3" key="1">
    <citation type="submission" date="2018-11" db="EMBL/GenBank/DDBJ databases">
        <authorList>
            <person name="Stevens M.J."/>
            <person name="Cernela N."/>
            <person name="Spoerry Serrano N."/>
            <person name="Schmitt S."/>
            <person name="Schrenzel J."/>
            <person name="Stephan R."/>
        </authorList>
    </citation>
    <scope>NUCLEOTIDE SEQUENCE [LARGE SCALE GENOMIC DNA]</scope>
    <source>
        <strain evidence="2 3">PP422</strain>
    </source>
</reference>
<dbReference type="NCBIfam" id="NF033218">
    <property type="entry name" value="anchor_AmaP"/>
    <property type="match status" value="1"/>
</dbReference>
<evidence type="ECO:0000256" key="1">
    <source>
        <dbReference type="SAM" id="Phobius"/>
    </source>
</evidence>
<keyword evidence="1" id="KW-0812">Transmembrane</keyword>